<comment type="cofactor">
    <cofactor evidence="5">
        <name>Mg(2+)</name>
        <dbReference type="ChEBI" id="CHEBI:18420"/>
    </cofactor>
    <text evidence="5">Binds 1 Mg(2+) ion per subunit.</text>
</comment>
<feature type="domain" description="Mandelate racemase/muconate lactonizing enzyme C-terminal" evidence="6">
    <location>
        <begin position="130"/>
        <end position="222"/>
    </location>
</feature>
<dbReference type="Proteomes" id="UP001549076">
    <property type="component" value="Unassembled WGS sequence"/>
</dbReference>
<evidence type="ECO:0000256" key="1">
    <source>
        <dbReference type="ARBA" id="ARBA00008031"/>
    </source>
</evidence>
<name>A0ABV2MV18_9HYPH</name>
<evidence type="ECO:0000313" key="7">
    <source>
        <dbReference type="EMBL" id="MET3790334.1"/>
    </source>
</evidence>
<sequence length="327" mass="34381">MARVISVEVEKFPIAGSFTISRGSKTEAEVVTCTIRDGNNAGRGECVPYRRYGETVESVCAAIEEISARIAAGLDRQALLDAMPAGAARNAVDCALWDLEAKASGRTVASLVAWQAGPLETAYTLSLGEPEAMAAQARANATRPLLKVKIGGGGDDIARIRAVREAAPQSRIVLDANEGWTETDIERNLSAAAELGVALVEQPLPAGKDGMLRDIAHPVPICADESVHQAADLAALAGLYDAVNIKLDKAGGLTAALILRDRAHELRLKVMIGCMVGTSLAMAPAVLLAQGADFVDLDGPLLLARDREPGLAYEGSLVFPPRPELWG</sequence>
<comment type="similarity">
    <text evidence="1 5">Belongs to the mandelate racemase/muconate lactonizing enzyme family.</text>
</comment>
<dbReference type="RefSeq" id="WP_354192488.1">
    <property type="nucleotide sequence ID" value="NZ_JBEPML010000002.1"/>
</dbReference>
<gene>
    <name evidence="7" type="ORF">ABID37_000525</name>
</gene>
<dbReference type="InterPro" id="IPR029017">
    <property type="entry name" value="Enolase-like_N"/>
</dbReference>
<dbReference type="InterPro" id="IPR013342">
    <property type="entry name" value="Mandelate_racemase_C"/>
</dbReference>
<keyword evidence="8" id="KW-1185">Reference proteome</keyword>
<reference evidence="7 8" key="1">
    <citation type="submission" date="2024-06" db="EMBL/GenBank/DDBJ databases">
        <title>Genomic Encyclopedia of Type Strains, Phase IV (KMG-IV): sequencing the most valuable type-strain genomes for metagenomic binning, comparative biology and taxonomic classification.</title>
        <authorList>
            <person name="Goeker M."/>
        </authorList>
    </citation>
    <scope>NUCLEOTIDE SEQUENCE [LARGE SCALE GENOMIC DNA]</scope>
    <source>
        <strain evidence="7 8">DSM 27865</strain>
    </source>
</reference>
<dbReference type="SUPFAM" id="SSF51604">
    <property type="entry name" value="Enolase C-terminal domain-like"/>
    <property type="match status" value="1"/>
</dbReference>
<dbReference type="SFLD" id="SFLDG00180">
    <property type="entry name" value="muconate_cycloisomerase"/>
    <property type="match status" value="1"/>
</dbReference>
<comment type="caution">
    <text evidence="7">The sequence shown here is derived from an EMBL/GenBank/DDBJ whole genome shotgun (WGS) entry which is preliminary data.</text>
</comment>
<evidence type="ECO:0000259" key="6">
    <source>
        <dbReference type="SMART" id="SM00922"/>
    </source>
</evidence>
<keyword evidence="2 5" id="KW-0479">Metal-binding</keyword>
<dbReference type="Gene3D" id="3.30.390.10">
    <property type="entry name" value="Enolase-like, N-terminal domain"/>
    <property type="match status" value="1"/>
</dbReference>
<dbReference type="Gene3D" id="3.20.20.120">
    <property type="entry name" value="Enolase-like C-terminal domain"/>
    <property type="match status" value="1"/>
</dbReference>
<dbReference type="InterPro" id="IPR029065">
    <property type="entry name" value="Enolase_C-like"/>
</dbReference>
<accession>A0ABV2MV18</accession>
<dbReference type="SFLD" id="SFLDF00010">
    <property type="entry name" value="dipeptide_epimerase"/>
    <property type="match status" value="1"/>
</dbReference>
<evidence type="ECO:0000256" key="4">
    <source>
        <dbReference type="ARBA" id="ARBA00023235"/>
    </source>
</evidence>
<evidence type="ECO:0000313" key="8">
    <source>
        <dbReference type="Proteomes" id="UP001549076"/>
    </source>
</evidence>
<evidence type="ECO:0000256" key="5">
    <source>
        <dbReference type="RuleBase" id="RU366006"/>
    </source>
</evidence>
<organism evidence="7 8">
    <name type="scientific">Aquamicrobium terrae</name>
    <dbReference type="NCBI Taxonomy" id="1324945"/>
    <lineage>
        <taxon>Bacteria</taxon>
        <taxon>Pseudomonadati</taxon>
        <taxon>Pseudomonadota</taxon>
        <taxon>Alphaproteobacteria</taxon>
        <taxon>Hyphomicrobiales</taxon>
        <taxon>Phyllobacteriaceae</taxon>
        <taxon>Aquamicrobium</taxon>
    </lineage>
</organism>
<dbReference type="Pfam" id="PF13378">
    <property type="entry name" value="MR_MLE_C"/>
    <property type="match status" value="1"/>
</dbReference>
<dbReference type="NCBIfam" id="NF042940">
    <property type="entry name" value="racemase_DgcA"/>
    <property type="match status" value="1"/>
</dbReference>
<dbReference type="Pfam" id="PF02746">
    <property type="entry name" value="MR_MLE_N"/>
    <property type="match status" value="1"/>
</dbReference>
<protein>
    <recommendedName>
        <fullName evidence="5">Dipeptide epimerase</fullName>
        <ecNumber evidence="5">5.1.1.-</ecNumber>
    </recommendedName>
</protein>
<dbReference type="InterPro" id="IPR036849">
    <property type="entry name" value="Enolase-like_C_sf"/>
</dbReference>
<dbReference type="SFLD" id="SFLDS00001">
    <property type="entry name" value="Enolase"/>
    <property type="match status" value="1"/>
</dbReference>
<dbReference type="EC" id="5.1.1.-" evidence="5"/>
<dbReference type="InterPro" id="IPR034603">
    <property type="entry name" value="Dipeptide_epimerase"/>
</dbReference>
<dbReference type="InterPro" id="IPR034593">
    <property type="entry name" value="DgoD-like"/>
</dbReference>
<evidence type="ECO:0000256" key="3">
    <source>
        <dbReference type="ARBA" id="ARBA00022842"/>
    </source>
</evidence>
<dbReference type="SMART" id="SM00922">
    <property type="entry name" value="MR_MLE"/>
    <property type="match status" value="1"/>
</dbReference>
<evidence type="ECO:0000256" key="2">
    <source>
        <dbReference type="ARBA" id="ARBA00022723"/>
    </source>
</evidence>
<dbReference type="PANTHER" id="PTHR48080">
    <property type="entry name" value="D-GALACTONATE DEHYDRATASE-RELATED"/>
    <property type="match status" value="1"/>
</dbReference>
<dbReference type="EMBL" id="JBEPML010000002">
    <property type="protein sequence ID" value="MET3790334.1"/>
    <property type="molecule type" value="Genomic_DNA"/>
</dbReference>
<proteinExistence type="inferred from homology"/>
<dbReference type="InterPro" id="IPR013341">
    <property type="entry name" value="Mandelate_racemase_N_dom"/>
</dbReference>
<dbReference type="SUPFAM" id="SSF54826">
    <property type="entry name" value="Enolase N-terminal domain-like"/>
    <property type="match status" value="1"/>
</dbReference>
<dbReference type="PANTHER" id="PTHR48080:SF3">
    <property type="entry name" value="ENOLASE SUPERFAMILY MEMBER DDB_G0284701"/>
    <property type="match status" value="1"/>
</dbReference>
<keyword evidence="4 5" id="KW-0413">Isomerase</keyword>
<dbReference type="CDD" id="cd03319">
    <property type="entry name" value="L-Ala-DL-Glu_epimerase"/>
    <property type="match status" value="1"/>
</dbReference>
<keyword evidence="3 5" id="KW-0460">Magnesium</keyword>